<dbReference type="EMBL" id="BARU01035772">
    <property type="protein sequence ID" value="GAH84280.1"/>
    <property type="molecule type" value="Genomic_DNA"/>
</dbReference>
<name>X1JS68_9ZZZZ</name>
<dbReference type="InterPro" id="IPR059100">
    <property type="entry name" value="TSP3_bac"/>
</dbReference>
<evidence type="ECO:0000256" key="1">
    <source>
        <dbReference type="ARBA" id="ARBA00004613"/>
    </source>
</evidence>
<organism evidence="5">
    <name type="scientific">marine sediment metagenome</name>
    <dbReference type="NCBI Taxonomy" id="412755"/>
    <lineage>
        <taxon>unclassified sequences</taxon>
        <taxon>metagenomes</taxon>
        <taxon>ecological metagenomes</taxon>
    </lineage>
</organism>
<keyword evidence="2" id="KW-0964">Secreted</keyword>
<dbReference type="SUPFAM" id="SSF103647">
    <property type="entry name" value="TSP type-3 repeat"/>
    <property type="match status" value="1"/>
</dbReference>
<protein>
    <submittedName>
        <fullName evidence="5">Uncharacterized protein</fullName>
    </submittedName>
</protein>
<dbReference type="GO" id="GO:0005509">
    <property type="term" value="F:calcium ion binding"/>
    <property type="evidence" value="ECO:0007669"/>
    <property type="project" value="InterPro"/>
</dbReference>
<evidence type="ECO:0000313" key="5">
    <source>
        <dbReference type="EMBL" id="GAH84280.1"/>
    </source>
</evidence>
<gene>
    <name evidence="5" type="ORF">S03H2_55943</name>
</gene>
<comment type="caution">
    <text evidence="5">The sequence shown here is derived from an EMBL/GenBank/DDBJ whole genome shotgun (WGS) entry which is preliminary data.</text>
</comment>
<proteinExistence type="predicted"/>
<evidence type="ECO:0000256" key="2">
    <source>
        <dbReference type="ARBA" id="ARBA00022525"/>
    </source>
</evidence>
<feature type="non-terminal residue" evidence="5">
    <location>
        <position position="1"/>
    </location>
</feature>
<comment type="subcellular location">
    <subcellularLocation>
        <location evidence="1">Secreted</location>
    </subcellularLocation>
</comment>
<dbReference type="InterPro" id="IPR028974">
    <property type="entry name" value="TSP_type-3_rpt"/>
</dbReference>
<evidence type="ECO:0000256" key="4">
    <source>
        <dbReference type="ARBA" id="ARBA00022837"/>
    </source>
</evidence>
<dbReference type="Pfam" id="PF18884">
    <property type="entry name" value="TSP3_bac"/>
    <property type="match status" value="2"/>
</dbReference>
<feature type="non-terminal residue" evidence="5">
    <location>
        <position position="254"/>
    </location>
</feature>
<dbReference type="AlphaFoldDB" id="X1JS68"/>
<sequence length="254" mass="28700">ISAIYFHIWIRTVENNIDVGYEKDGNYSGGRGGMDDFISLKYDDSKGYSTKNGCSLITGKIEMDSSIRGEDIYKLAIKLSRHSGYPSSVMEPNQYSFIIINPPCDRILKSTDSDDDGLNDYEEMFSYYTNPHDHDTDGDGLSDRTEVTKGMSPNINDLYSGGVIEGINDTPHIAHHKDIDGDWIVDKEERYVNTRLTLHGNLFVRNGGSLSLESCIVDMNKEARNNRIYVDKGGTLKITNTEINFNETGYWYKI</sequence>
<reference evidence="5" key="1">
    <citation type="journal article" date="2014" name="Front. Microbiol.">
        <title>High frequency of phylogenetically diverse reductive dehalogenase-homologous genes in deep subseafloor sedimentary metagenomes.</title>
        <authorList>
            <person name="Kawai M."/>
            <person name="Futagami T."/>
            <person name="Toyoda A."/>
            <person name="Takaki Y."/>
            <person name="Nishi S."/>
            <person name="Hori S."/>
            <person name="Arai W."/>
            <person name="Tsubouchi T."/>
            <person name="Morono Y."/>
            <person name="Uchiyama I."/>
            <person name="Ito T."/>
            <person name="Fujiyama A."/>
            <person name="Inagaki F."/>
            <person name="Takami H."/>
        </authorList>
    </citation>
    <scope>NUCLEOTIDE SEQUENCE</scope>
    <source>
        <strain evidence="5">Expedition CK06-06</strain>
    </source>
</reference>
<keyword evidence="3" id="KW-0732">Signal</keyword>
<accession>X1JS68</accession>
<dbReference type="Gene3D" id="4.10.1080.10">
    <property type="entry name" value="TSP type-3 repeat"/>
    <property type="match status" value="1"/>
</dbReference>
<evidence type="ECO:0000256" key="3">
    <source>
        <dbReference type="ARBA" id="ARBA00022729"/>
    </source>
</evidence>
<keyword evidence="4" id="KW-0106">Calcium</keyword>